<evidence type="ECO:0000313" key="2">
    <source>
        <dbReference type="EMBL" id="TGB03683.1"/>
    </source>
</evidence>
<name>A0A4Z0GZQ1_9BACI</name>
<keyword evidence="1" id="KW-0472">Membrane</keyword>
<dbReference type="Pfam" id="PF13314">
    <property type="entry name" value="DUF4083"/>
    <property type="match status" value="1"/>
</dbReference>
<proteinExistence type="predicted"/>
<feature type="transmembrane region" description="Helical" evidence="1">
    <location>
        <begin position="7"/>
        <end position="29"/>
    </location>
</feature>
<keyword evidence="1" id="KW-0812">Transmembrane</keyword>
<evidence type="ECO:0000313" key="3">
    <source>
        <dbReference type="Proteomes" id="UP000297982"/>
    </source>
</evidence>
<dbReference type="InterPro" id="IPR025143">
    <property type="entry name" value="DUF4083"/>
</dbReference>
<dbReference type="STRING" id="192814.GCA_900166575_00564"/>
<keyword evidence="3" id="KW-1185">Reference proteome</keyword>
<sequence length="58" mass="6994">MFAVGDLLFQIVLFLIILSVFYLVFRLLLNMQKSRDSKELNEKLDRIIELLEKQDKHR</sequence>
<dbReference type="RefSeq" id="WP_135326402.1">
    <property type="nucleotide sequence ID" value="NZ_SRJC01000001.1"/>
</dbReference>
<dbReference type="EMBL" id="SRJC01000001">
    <property type="protein sequence ID" value="TGB03683.1"/>
    <property type="molecule type" value="Genomic_DNA"/>
</dbReference>
<protein>
    <submittedName>
        <fullName evidence="2">DUF4083 domain-containing protein</fullName>
    </submittedName>
</protein>
<keyword evidence="1" id="KW-1133">Transmembrane helix</keyword>
<comment type="caution">
    <text evidence="2">The sequence shown here is derived from an EMBL/GenBank/DDBJ whole genome shotgun (WGS) entry which is preliminary data.</text>
</comment>
<evidence type="ECO:0000256" key="1">
    <source>
        <dbReference type="SAM" id="Phobius"/>
    </source>
</evidence>
<organism evidence="2 3">
    <name type="scientific">Halobacillus salinus</name>
    <dbReference type="NCBI Taxonomy" id="192814"/>
    <lineage>
        <taxon>Bacteria</taxon>
        <taxon>Bacillati</taxon>
        <taxon>Bacillota</taxon>
        <taxon>Bacilli</taxon>
        <taxon>Bacillales</taxon>
        <taxon>Bacillaceae</taxon>
        <taxon>Halobacillus</taxon>
    </lineage>
</organism>
<dbReference type="AlphaFoldDB" id="A0A4Z0GZQ1"/>
<accession>A0A4Z0GZQ1</accession>
<dbReference type="Proteomes" id="UP000297982">
    <property type="component" value="Unassembled WGS sequence"/>
</dbReference>
<reference evidence="2 3" key="1">
    <citation type="journal article" date="2003" name="Int. J. Syst. Evol. Microbiol.">
        <title>Halobacillus salinus sp. nov., isolated from a salt lake on the coast of the East Sea in Korea.</title>
        <authorList>
            <person name="Yoon J.H."/>
            <person name="Kang K.H."/>
            <person name="Park Y.H."/>
        </authorList>
    </citation>
    <scope>NUCLEOTIDE SEQUENCE [LARGE SCALE GENOMIC DNA]</scope>
    <source>
        <strain evidence="2 3">HSL-3</strain>
    </source>
</reference>
<gene>
    <name evidence="2" type="ORF">E4663_01375</name>
</gene>